<accession>A0A9P8PVM2</accession>
<feature type="region of interest" description="Disordered" evidence="11">
    <location>
        <begin position="351"/>
        <end position="463"/>
    </location>
</feature>
<feature type="compositionally biased region" description="Polar residues" evidence="11">
    <location>
        <begin position="381"/>
        <end position="391"/>
    </location>
</feature>
<protein>
    <recommendedName>
        <fullName evidence="2">non-specific serine/threonine protein kinase</fullName>
        <ecNumber evidence="2">2.7.11.1</ecNumber>
    </recommendedName>
</protein>
<dbReference type="InterPro" id="IPR039046">
    <property type="entry name" value="PDPK1"/>
</dbReference>
<dbReference type="FunFam" id="3.30.200.20:FF:000128">
    <property type="entry name" value="Serine/threonine-protein kinase ksg1"/>
    <property type="match status" value="1"/>
</dbReference>
<keyword evidence="6" id="KW-0418">Kinase</keyword>
<evidence type="ECO:0000256" key="11">
    <source>
        <dbReference type="SAM" id="MobiDB-lite"/>
    </source>
</evidence>
<feature type="compositionally biased region" description="Polar residues" evidence="11">
    <location>
        <begin position="521"/>
        <end position="546"/>
    </location>
</feature>
<dbReference type="InterPro" id="IPR000719">
    <property type="entry name" value="Prot_kinase_dom"/>
</dbReference>
<dbReference type="PANTHER" id="PTHR24356">
    <property type="entry name" value="SERINE/THREONINE-PROTEIN KINASE"/>
    <property type="match status" value="1"/>
</dbReference>
<feature type="domain" description="Protein kinase" evidence="12">
    <location>
        <begin position="9"/>
        <end position="268"/>
    </location>
</feature>
<keyword evidence="7 10" id="KW-0067">ATP-binding</keyword>
<feature type="compositionally biased region" description="Polar residues" evidence="11">
    <location>
        <begin position="447"/>
        <end position="457"/>
    </location>
</feature>
<feature type="region of interest" description="Disordered" evidence="11">
    <location>
        <begin position="571"/>
        <end position="592"/>
    </location>
</feature>
<feature type="compositionally biased region" description="Polar residues" evidence="11">
    <location>
        <begin position="351"/>
        <end position="365"/>
    </location>
</feature>
<reference evidence="13" key="1">
    <citation type="journal article" date="2021" name="Open Biol.">
        <title>Shared evolutionary footprints suggest mitochondrial oxidative damage underlies multiple complex I losses in fungi.</title>
        <authorList>
            <person name="Schikora-Tamarit M.A."/>
            <person name="Marcet-Houben M."/>
            <person name="Nosek J."/>
            <person name="Gabaldon T."/>
        </authorList>
    </citation>
    <scope>NUCLEOTIDE SEQUENCE</scope>
    <source>
        <strain evidence="13">CBS6341</strain>
    </source>
</reference>
<evidence type="ECO:0000256" key="7">
    <source>
        <dbReference type="ARBA" id="ARBA00022840"/>
    </source>
</evidence>
<keyword evidence="5 10" id="KW-0547">Nucleotide-binding</keyword>
<dbReference type="SMART" id="SM00220">
    <property type="entry name" value="S_TKc"/>
    <property type="match status" value="1"/>
</dbReference>
<dbReference type="Gene3D" id="3.30.200.20">
    <property type="entry name" value="Phosphorylase Kinase, domain 1"/>
    <property type="match status" value="1"/>
</dbReference>
<organism evidence="13 14">
    <name type="scientific">Wickerhamomyces mucosus</name>
    <dbReference type="NCBI Taxonomy" id="1378264"/>
    <lineage>
        <taxon>Eukaryota</taxon>
        <taxon>Fungi</taxon>
        <taxon>Dikarya</taxon>
        <taxon>Ascomycota</taxon>
        <taxon>Saccharomycotina</taxon>
        <taxon>Saccharomycetes</taxon>
        <taxon>Phaffomycetales</taxon>
        <taxon>Wickerhamomycetaceae</taxon>
        <taxon>Wickerhamomyces</taxon>
    </lineage>
</organism>
<dbReference type="InterPro" id="IPR050236">
    <property type="entry name" value="Ser_Thr_kinase_AGC"/>
</dbReference>
<feature type="compositionally biased region" description="Polar residues" evidence="11">
    <location>
        <begin position="795"/>
        <end position="805"/>
    </location>
</feature>
<dbReference type="SUPFAM" id="SSF56112">
    <property type="entry name" value="Protein kinase-like (PK-like)"/>
    <property type="match status" value="1"/>
</dbReference>
<evidence type="ECO:0000256" key="2">
    <source>
        <dbReference type="ARBA" id="ARBA00012513"/>
    </source>
</evidence>
<dbReference type="GO" id="GO:0005524">
    <property type="term" value="F:ATP binding"/>
    <property type="evidence" value="ECO:0007669"/>
    <property type="project" value="UniProtKB-UniRule"/>
</dbReference>
<dbReference type="Pfam" id="PF25347">
    <property type="entry name" value="PH_PKH3_C"/>
    <property type="match status" value="1"/>
</dbReference>
<dbReference type="FunFam" id="1.10.510.10:FF:000534">
    <property type="entry name" value="Serine/threonine-protein kinase PKH2"/>
    <property type="match status" value="1"/>
</dbReference>
<dbReference type="PROSITE" id="PS50011">
    <property type="entry name" value="PROTEIN_KINASE_DOM"/>
    <property type="match status" value="1"/>
</dbReference>
<sequence>MSKRSVQDFQFGSRIGEGSYSSVFKAVDIQNKKIFAIKVLSKKHIVKEKKIKYVNIEKNTLNRLGRHPGIVTLYYTFQDENSLYFVIDLAEFGELLSIIRKLGSLSEICSKFYSIQLIDAVDFMHKKGVIHRDLKPENILVNSDMRLMITDFGAAKMVDDDKVDEEPTSKSSFVGTAEYVSPELLKFNRSGVESDIWALGCIFYQFITGFPPFKGQTEYQTFEKIVNLQYQWPSYYIPESIKDIVSKILLLDPTERLEMNGLKSHKWFNNFNWNDKSKIWSSSPPKLSAFNPLLEQQINNHQLSMKIHKKLPITASKKQNLNNTINQIRNDGLFANGINTQMSTLNLNKSQNKAKPTLIQPSLPSKQLIPPGFPKKEIPLQHSSQPQNSNAEVPRVGQPQLQSPTSVKPIVEHQPPLIPGDQHPQNPKHQAQTQSPSKFKITEHQHFQSPSQSSLANRKQLPLKPHALKDLKQTTRSLHLERLDPVQVENPITEPSPTSSAQISQSQSSTTTIHSAPRSELAQSSQFKPSTPSSNYISSQHSLQAQKTVIKPSLPPSIKSQHIDGLNNTNQSIEKQDTNTGELIGTNQTKPQRISKHLIKTRVPQMKENKGQKDITMISNLTVKKDTLDPKNPRNLPESITSKLESHELSIKLDFIRMSELIYSELEELKGDTKSLDDVLINKIITANRLKLKAHTTDVVLGITDNGNLFLFSPDFKLHLKVSLTSKLFAMYDYEFSEDQKSGYLILEVLNKDRLIFLSPHDQSVEFKIGEKLSWIESLMKTKEILKSKTKPVKKSQQSEVSVNIPTKPKILSSNTMKQKPTSSPPSIPKSFNSTVSSKSNNVRDKEREKLAKNRKFAGGAAAAAFHASK</sequence>
<reference evidence="13" key="2">
    <citation type="submission" date="2021-01" db="EMBL/GenBank/DDBJ databases">
        <authorList>
            <person name="Schikora-Tamarit M.A."/>
        </authorList>
    </citation>
    <scope>NUCLEOTIDE SEQUENCE</scope>
    <source>
        <strain evidence="13">CBS6341</strain>
    </source>
</reference>
<dbReference type="Gene3D" id="1.10.510.10">
    <property type="entry name" value="Transferase(Phosphotransferase) domain 1"/>
    <property type="match status" value="1"/>
</dbReference>
<dbReference type="PROSITE" id="PS00108">
    <property type="entry name" value="PROTEIN_KINASE_ST"/>
    <property type="match status" value="1"/>
</dbReference>
<comment type="catalytic activity">
    <reaction evidence="9">
        <text>L-seryl-[protein] + ATP = O-phospho-L-seryl-[protein] + ADP + H(+)</text>
        <dbReference type="Rhea" id="RHEA:17989"/>
        <dbReference type="Rhea" id="RHEA-COMP:9863"/>
        <dbReference type="Rhea" id="RHEA-COMP:11604"/>
        <dbReference type="ChEBI" id="CHEBI:15378"/>
        <dbReference type="ChEBI" id="CHEBI:29999"/>
        <dbReference type="ChEBI" id="CHEBI:30616"/>
        <dbReference type="ChEBI" id="CHEBI:83421"/>
        <dbReference type="ChEBI" id="CHEBI:456216"/>
        <dbReference type="EC" id="2.7.11.1"/>
    </reaction>
</comment>
<evidence type="ECO:0000256" key="8">
    <source>
        <dbReference type="ARBA" id="ARBA00047899"/>
    </source>
</evidence>
<evidence type="ECO:0000256" key="1">
    <source>
        <dbReference type="ARBA" id="ARBA00010006"/>
    </source>
</evidence>
<evidence type="ECO:0000256" key="5">
    <source>
        <dbReference type="ARBA" id="ARBA00022741"/>
    </source>
</evidence>
<dbReference type="InterPro" id="IPR017441">
    <property type="entry name" value="Protein_kinase_ATP_BS"/>
</dbReference>
<dbReference type="GO" id="GO:0004674">
    <property type="term" value="F:protein serine/threonine kinase activity"/>
    <property type="evidence" value="ECO:0007669"/>
    <property type="project" value="UniProtKB-KW"/>
</dbReference>
<comment type="catalytic activity">
    <reaction evidence="8">
        <text>L-threonyl-[protein] + ATP = O-phospho-L-threonyl-[protein] + ADP + H(+)</text>
        <dbReference type="Rhea" id="RHEA:46608"/>
        <dbReference type="Rhea" id="RHEA-COMP:11060"/>
        <dbReference type="Rhea" id="RHEA-COMP:11605"/>
        <dbReference type="ChEBI" id="CHEBI:15378"/>
        <dbReference type="ChEBI" id="CHEBI:30013"/>
        <dbReference type="ChEBI" id="CHEBI:30616"/>
        <dbReference type="ChEBI" id="CHEBI:61977"/>
        <dbReference type="ChEBI" id="CHEBI:456216"/>
        <dbReference type="EC" id="2.7.11.1"/>
    </reaction>
</comment>
<dbReference type="InterPro" id="IPR008271">
    <property type="entry name" value="Ser/Thr_kinase_AS"/>
</dbReference>
<gene>
    <name evidence="13" type="ORF">WICMUC_001462</name>
</gene>
<feature type="region of interest" description="Disordered" evidence="11">
    <location>
        <begin position="788"/>
        <end position="870"/>
    </location>
</feature>
<keyword evidence="4" id="KW-0808">Transferase</keyword>
<keyword evidence="3" id="KW-0723">Serine/threonine-protein kinase</keyword>
<feature type="compositionally biased region" description="Basic and acidic residues" evidence="11">
    <location>
        <begin position="842"/>
        <end position="852"/>
    </location>
</feature>
<dbReference type="Pfam" id="PF00069">
    <property type="entry name" value="Pkinase"/>
    <property type="match status" value="1"/>
</dbReference>
<dbReference type="OrthoDB" id="347657at2759"/>
<feature type="region of interest" description="Disordered" evidence="11">
    <location>
        <begin position="480"/>
        <end position="546"/>
    </location>
</feature>
<dbReference type="CDD" id="cd05581">
    <property type="entry name" value="STKc_PDK1"/>
    <property type="match status" value="1"/>
</dbReference>
<dbReference type="EMBL" id="JAEUBF010000443">
    <property type="protein sequence ID" value="KAH3678445.1"/>
    <property type="molecule type" value="Genomic_DNA"/>
</dbReference>
<proteinExistence type="inferred from homology"/>
<dbReference type="PANTHER" id="PTHR24356:SF163">
    <property type="entry name" value="3-PHOSPHOINOSITIDE-DEPENDENT PROTEIN KINASE 1-RELATED"/>
    <property type="match status" value="1"/>
</dbReference>
<evidence type="ECO:0000256" key="4">
    <source>
        <dbReference type="ARBA" id="ARBA00022679"/>
    </source>
</evidence>
<dbReference type="EC" id="2.7.11.1" evidence="2"/>
<evidence type="ECO:0000259" key="12">
    <source>
        <dbReference type="PROSITE" id="PS50011"/>
    </source>
</evidence>
<feature type="compositionally biased region" description="Polar residues" evidence="11">
    <location>
        <begin position="832"/>
        <end position="841"/>
    </location>
</feature>
<evidence type="ECO:0000256" key="3">
    <source>
        <dbReference type="ARBA" id="ARBA00022527"/>
    </source>
</evidence>
<feature type="compositionally biased region" description="Low complexity" evidence="11">
    <location>
        <begin position="857"/>
        <end position="870"/>
    </location>
</feature>
<comment type="caution">
    <text evidence="13">The sequence shown here is derived from an EMBL/GenBank/DDBJ whole genome shotgun (WGS) entry which is preliminary data.</text>
</comment>
<dbReference type="GO" id="GO:0000196">
    <property type="term" value="P:cell integrity MAPK cascade"/>
    <property type="evidence" value="ECO:0007669"/>
    <property type="project" value="UniProtKB-ARBA"/>
</dbReference>
<name>A0A9P8PVM2_9ASCO</name>
<feature type="binding site" evidence="10">
    <location>
        <position position="38"/>
    </location>
    <ligand>
        <name>ATP</name>
        <dbReference type="ChEBI" id="CHEBI:30616"/>
    </ligand>
</feature>
<comment type="similarity">
    <text evidence="1">Belongs to the protein kinase superfamily. AGC Ser/Thr protein kinase family. PDPK1 subfamily.</text>
</comment>
<dbReference type="PROSITE" id="PS00107">
    <property type="entry name" value="PROTEIN_KINASE_ATP"/>
    <property type="match status" value="1"/>
</dbReference>
<keyword evidence="14" id="KW-1185">Reference proteome</keyword>
<dbReference type="Proteomes" id="UP000769528">
    <property type="component" value="Unassembled WGS sequence"/>
</dbReference>
<evidence type="ECO:0000256" key="6">
    <source>
        <dbReference type="ARBA" id="ARBA00022777"/>
    </source>
</evidence>
<evidence type="ECO:0000313" key="14">
    <source>
        <dbReference type="Proteomes" id="UP000769528"/>
    </source>
</evidence>
<feature type="compositionally biased region" description="Low complexity" evidence="11">
    <location>
        <begin position="495"/>
        <end position="516"/>
    </location>
</feature>
<evidence type="ECO:0000313" key="13">
    <source>
        <dbReference type="EMBL" id="KAH3678445.1"/>
    </source>
</evidence>
<evidence type="ECO:0000256" key="9">
    <source>
        <dbReference type="ARBA" id="ARBA00048679"/>
    </source>
</evidence>
<evidence type="ECO:0000256" key="10">
    <source>
        <dbReference type="PROSITE-ProRule" id="PRU10141"/>
    </source>
</evidence>
<dbReference type="AlphaFoldDB" id="A0A9P8PVM2"/>
<dbReference type="InterPro" id="IPR011009">
    <property type="entry name" value="Kinase-like_dom_sf"/>
</dbReference>
<dbReference type="InterPro" id="IPR057614">
    <property type="entry name" value="PH_PKH3_C"/>
</dbReference>
<feature type="compositionally biased region" description="Polar residues" evidence="11">
    <location>
        <begin position="423"/>
        <end position="437"/>
    </location>
</feature>